<dbReference type="VEuPathDB" id="FungiDB:RhiirA1_507530"/>
<evidence type="ECO:0000313" key="7">
    <source>
        <dbReference type="Proteomes" id="UP000233469"/>
    </source>
</evidence>
<feature type="compositionally biased region" description="Low complexity" evidence="2">
    <location>
        <begin position="271"/>
        <end position="283"/>
    </location>
</feature>
<keyword evidence="1" id="KW-0067">ATP-binding</keyword>
<dbReference type="InterPro" id="IPR000719">
    <property type="entry name" value="Prot_kinase_dom"/>
</dbReference>
<reference evidence="6 7" key="2">
    <citation type="submission" date="2017-10" db="EMBL/GenBank/DDBJ databases">
        <title>Extensive intraspecific genome diversity in a model arbuscular mycorrhizal fungus.</title>
        <authorList>
            <person name="Chen E.C.H."/>
            <person name="Morin E."/>
            <person name="Baudet D."/>
            <person name="Noel J."/>
            <person name="Ndikumana S."/>
            <person name="Charron P."/>
            <person name="St-Onge C."/>
            <person name="Giorgi J."/>
            <person name="Grigoriev I.V."/>
            <person name="Roux C."/>
            <person name="Martin F.M."/>
            <person name="Corradi N."/>
        </authorList>
    </citation>
    <scope>NUCLEOTIDE SEQUENCE [LARGE SCALE GENOMIC DNA]</scope>
    <source>
        <strain evidence="6 7">C2</strain>
    </source>
</reference>
<dbReference type="Pfam" id="PF07714">
    <property type="entry name" value="PK_Tyr_Ser-Thr"/>
    <property type="match status" value="1"/>
</dbReference>
<dbReference type="InterPro" id="IPR006597">
    <property type="entry name" value="Sel1-like"/>
</dbReference>
<dbReference type="InterPro" id="IPR051681">
    <property type="entry name" value="Ser/Thr_Kinases-Pseudokinases"/>
</dbReference>
<dbReference type="SUPFAM" id="SSF81901">
    <property type="entry name" value="HCP-like"/>
    <property type="match status" value="1"/>
</dbReference>
<feature type="transmembrane region" description="Helical" evidence="3">
    <location>
        <begin position="87"/>
        <end position="105"/>
    </location>
</feature>
<dbReference type="SMART" id="SM00671">
    <property type="entry name" value="SEL1"/>
    <property type="match status" value="4"/>
</dbReference>
<proteinExistence type="predicted"/>
<evidence type="ECO:0000259" key="5">
    <source>
        <dbReference type="PROSITE" id="PS50011"/>
    </source>
</evidence>
<evidence type="ECO:0000313" key="6">
    <source>
        <dbReference type="EMBL" id="PKK69193.1"/>
    </source>
</evidence>
<keyword evidence="4" id="KW-0732">Signal</keyword>
<keyword evidence="3" id="KW-0812">Transmembrane</keyword>
<accession>A0A2N1N5K5</accession>
<dbReference type="PANTHER" id="PTHR44329">
    <property type="entry name" value="SERINE/THREONINE-PROTEIN KINASE TNNI3K-RELATED"/>
    <property type="match status" value="1"/>
</dbReference>
<dbReference type="InterPro" id="IPR011009">
    <property type="entry name" value="Kinase-like_dom_sf"/>
</dbReference>
<dbReference type="InterPro" id="IPR001245">
    <property type="entry name" value="Ser-Thr/Tyr_kinase_cat_dom"/>
</dbReference>
<dbReference type="VEuPathDB" id="FungiDB:FUN_011721"/>
<keyword evidence="6" id="KW-0808">Transferase</keyword>
<evidence type="ECO:0000256" key="1">
    <source>
        <dbReference type="PROSITE-ProRule" id="PRU10141"/>
    </source>
</evidence>
<sequence length="750" mass="86456">MYSKSPKIFNFLLLSFLLCFIQISLCEVESNDKRFSPSSHNNIEKRALSAEVVFQYTFGGIALGLFGLFLLLCFGISFCLNRKAMSGVILSIPWTLLDFILDALFVKNQGKDVPSLYVPSIIFLIGPVIVNIVLSLMIIINEKKKGSTEFRRWFYDNSSFAATAAVLAGADMSTLKLLYSEIFRMKKFNAPFSDDSKTMILWGCVISSIIADIPQFVIQILYKREVEGDYTLIPFLKLITISVKLPIAIIGRVFEALKDRRKPDKRRNNDNDNNNDNNNNDVENNFEKVGEGAFGIVNKADWKSCGIKIALKIIEYNSVNQDNMNRFLKEHAKNILVDNNNLMIADLGLSKHLTGEITSNSIAWGMLEYIEPQCYVVDNYVRDKRSDIYSLGILLWEITSGYPPFPSISRATLCYRIANGYRESPMNDTPLEYVELYQKCWDNDPDLRPNAEEVYDTLKRFSKDNSTVDIKINIYSDETNSNSSNILNNENNLQSRSYLTIDDNINELNLAQFTSQISTPSMISSSISEYEKGLRDDLEEIIQNYLKRNKIGWIKTFDFNKVLERYESRSKEIFNYLINNPTLQYYELMLGVFYNRGFGVNKSINIAFEWYMRSSQQNDFNGYYEVGFYYYLGYTVEKNYNERSLEFCQHAVNNGLNIALHFLASCYHQFNYNAQNNSIIAFELFKKSAENGFIPSQYELAECYKNGEGTQKNKIEALKWYKSYQENDGEINVSYPIKDIENELFIRSIP</sequence>
<dbReference type="SUPFAM" id="SSF56112">
    <property type="entry name" value="Protein kinase-like (PK-like)"/>
    <property type="match status" value="1"/>
</dbReference>
<dbReference type="Gene3D" id="1.10.510.10">
    <property type="entry name" value="Transferase(Phosphotransferase) domain 1"/>
    <property type="match status" value="1"/>
</dbReference>
<evidence type="ECO:0000256" key="4">
    <source>
        <dbReference type="SAM" id="SignalP"/>
    </source>
</evidence>
<keyword evidence="1" id="KW-0547">Nucleotide-binding</keyword>
<comment type="caution">
    <text evidence="6">The sequence shown here is derived from an EMBL/GenBank/DDBJ whole genome shotgun (WGS) entry which is preliminary data.</text>
</comment>
<dbReference type="GO" id="GO:0005524">
    <property type="term" value="F:ATP binding"/>
    <property type="evidence" value="ECO:0007669"/>
    <property type="project" value="UniProtKB-UniRule"/>
</dbReference>
<dbReference type="VEuPathDB" id="FungiDB:RhiirFUN_016730"/>
<feature type="transmembrane region" description="Helical" evidence="3">
    <location>
        <begin position="160"/>
        <end position="179"/>
    </location>
</feature>
<evidence type="ECO:0000256" key="2">
    <source>
        <dbReference type="SAM" id="MobiDB-lite"/>
    </source>
</evidence>
<organism evidence="6 7">
    <name type="scientific">Rhizophagus irregularis</name>
    <dbReference type="NCBI Taxonomy" id="588596"/>
    <lineage>
        <taxon>Eukaryota</taxon>
        <taxon>Fungi</taxon>
        <taxon>Fungi incertae sedis</taxon>
        <taxon>Mucoromycota</taxon>
        <taxon>Glomeromycotina</taxon>
        <taxon>Glomeromycetes</taxon>
        <taxon>Glomerales</taxon>
        <taxon>Glomeraceae</taxon>
        <taxon>Rhizophagus</taxon>
    </lineage>
</organism>
<dbReference type="InterPro" id="IPR011990">
    <property type="entry name" value="TPR-like_helical_dom_sf"/>
</dbReference>
<keyword evidence="3" id="KW-0472">Membrane</keyword>
<dbReference type="PROSITE" id="PS50011">
    <property type="entry name" value="PROTEIN_KINASE_DOM"/>
    <property type="match status" value="1"/>
</dbReference>
<feature type="transmembrane region" description="Helical" evidence="3">
    <location>
        <begin position="56"/>
        <end position="80"/>
    </location>
</feature>
<dbReference type="AlphaFoldDB" id="A0A2N1N5K5"/>
<dbReference type="Pfam" id="PF08238">
    <property type="entry name" value="Sel1"/>
    <property type="match status" value="4"/>
</dbReference>
<dbReference type="Gene3D" id="1.25.40.10">
    <property type="entry name" value="Tetratricopeptide repeat domain"/>
    <property type="match status" value="1"/>
</dbReference>
<reference evidence="6 7" key="1">
    <citation type="submission" date="2016-04" db="EMBL/GenBank/DDBJ databases">
        <title>Genome analyses suggest a sexual origin of heterokaryosis in a supposedly ancient asexual fungus.</title>
        <authorList>
            <person name="Ropars J."/>
            <person name="Sedzielewska K."/>
            <person name="Noel J."/>
            <person name="Charron P."/>
            <person name="Farinelli L."/>
            <person name="Marton T."/>
            <person name="Kruger M."/>
            <person name="Pelin A."/>
            <person name="Brachmann A."/>
            <person name="Corradi N."/>
        </authorList>
    </citation>
    <scope>NUCLEOTIDE SEQUENCE [LARGE SCALE GENOMIC DNA]</scope>
    <source>
        <strain evidence="6 7">C2</strain>
    </source>
</reference>
<evidence type="ECO:0000256" key="3">
    <source>
        <dbReference type="SAM" id="Phobius"/>
    </source>
</evidence>
<feature type="chain" id="PRO_5014832760" evidence="4">
    <location>
        <begin position="27"/>
        <end position="750"/>
    </location>
</feature>
<dbReference type="VEuPathDB" id="FungiDB:FUN_011722"/>
<feature type="transmembrane region" description="Helical" evidence="3">
    <location>
        <begin position="117"/>
        <end position="140"/>
    </location>
</feature>
<feature type="binding site" evidence="1">
    <location>
        <position position="312"/>
    </location>
    <ligand>
        <name>ATP</name>
        <dbReference type="ChEBI" id="CHEBI:30616"/>
    </ligand>
</feature>
<protein>
    <submittedName>
        <fullName evidence="6">Kinase-like protein</fullName>
    </submittedName>
</protein>
<dbReference type="VEuPathDB" id="FungiDB:RhiirA1_393042"/>
<dbReference type="Proteomes" id="UP000233469">
    <property type="component" value="Unassembled WGS sequence"/>
</dbReference>
<dbReference type="InterPro" id="IPR017441">
    <property type="entry name" value="Protein_kinase_ATP_BS"/>
</dbReference>
<name>A0A2N1N5K5_9GLOM</name>
<dbReference type="GO" id="GO:0004674">
    <property type="term" value="F:protein serine/threonine kinase activity"/>
    <property type="evidence" value="ECO:0007669"/>
    <property type="project" value="TreeGrafter"/>
</dbReference>
<dbReference type="EMBL" id="LLXL01000754">
    <property type="protein sequence ID" value="PKK69193.1"/>
    <property type="molecule type" value="Genomic_DNA"/>
</dbReference>
<feature type="domain" description="Protein kinase" evidence="5">
    <location>
        <begin position="160"/>
        <end position="461"/>
    </location>
</feature>
<dbReference type="VEuPathDB" id="FungiDB:RhiirFUN_016731"/>
<keyword evidence="6" id="KW-0418">Kinase</keyword>
<feature type="transmembrane region" description="Helical" evidence="3">
    <location>
        <begin position="199"/>
        <end position="222"/>
    </location>
</feature>
<keyword evidence="3" id="KW-1133">Transmembrane helix</keyword>
<gene>
    <name evidence="6" type="ORF">RhiirC2_712830</name>
</gene>
<feature type="region of interest" description="Disordered" evidence="2">
    <location>
        <begin position="262"/>
        <end position="284"/>
    </location>
</feature>
<dbReference type="PANTHER" id="PTHR44329:SF6">
    <property type="entry name" value="RECEPTOR-INTERACTING SERINE_THREONINE-PROTEIN KINASE 1"/>
    <property type="match status" value="1"/>
</dbReference>
<feature type="signal peptide" evidence="4">
    <location>
        <begin position="1"/>
        <end position="26"/>
    </location>
</feature>
<feature type="transmembrane region" description="Helical" evidence="3">
    <location>
        <begin position="234"/>
        <end position="254"/>
    </location>
</feature>
<dbReference type="PROSITE" id="PS00107">
    <property type="entry name" value="PROTEIN_KINASE_ATP"/>
    <property type="match status" value="1"/>
</dbReference>